<dbReference type="Proteomes" id="UP000546031">
    <property type="component" value="Unassembled WGS sequence"/>
</dbReference>
<comment type="caution">
    <text evidence="2">The sequence shown here is derived from an EMBL/GenBank/DDBJ whole genome shotgun (WGS) entry which is preliminary data.</text>
</comment>
<dbReference type="EMBL" id="JABWTA010000001">
    <property type="protein sequence ID" value="NVE95667.1"/>
    <property type="molecule type" value="Genomic_DNA"/>
</dbReference>
<feature type="compositionally biased region" description="Low complexity" evidence="1">
    <location>
        <begin position="107"/>
        <end position="119"/>
    </location>
</feature>
<feature type="compositionally biased region" description="Gly residues" evidence="1">
    <location>
        <begin position="123"/>
        <end position="145"/>
    </location>
</feature>
<name>A0A850H936_9SPHN</name>
<gene>
    <name evidence="2" type="ORF">HUO12_12235</name>
</gene>
<dbReference type="AlphaFoldDB" id="A0A850H936"/>
<dbReference type="SUPFAM" id="SSF74653">
    <property type="entry name" value="TolA/TonB C-terminal domain"/>
    <property type="match status" value="1"/>
</dbReference>
<keyword evidence="3" id="KW-1185">Reference proteome</keyword>
<dbReference type="RefSeq" id="WP_176273866.1">
    <property type="nucleotide sequence ID" value="NZ_JABWTA010000001.1"/>
</dbReference>
<organism evidence="2 3">
    <name type="scientific">Altererythrobacter lutimaris</name>
    <dbReference type="NCBI Taxonomy" id="2743979"/>
    <lineage>
        <taxon>Bacteria</taxon>
        <taxon>Pseudomonadati</taxon>
        <taxon>Pseudomonadota</taxon>
        <taxon>Alphaproteobacteria</taxon>
        <taxon>Sphingomonadales</taxon>
        <taxon>Erythrobacteraceae</taxon>
        <taxon>Altererythrobacter</taxon>
    </lineage>
</organism>
<sequence>MARSSRYASQRRPTRWGVIAILALLHVLALYAFARMLAPDLTASVERSVVSAFTVTITAPDEPIPPENTPEPDEGAQGEAGERAVPKPVTAPTPKIPIKQDDPMPRASSTGAANTSGARDSGDGTGASGSGLGTGSGREGGGMGGVAVTKPVHIAGAINSARDYPIPEGGRNARKGSEVIVRMIVGVDGRARNCTVYRASPFPDADRITCQLVEERLRFRPAQDSRGNATPAPFYWRQRWF</sequence>
<evidence type="ECO:0008006" key="4">
    <source>
        <dbReference type="Google" id="ProtNLM"/>
    </source>
</evidence>
<evidence type="ECO:0000313" key="3">
    <source>
        <dbReference type="Proteomes" id="UP000546031"/>
    </source>
</evidence>
<accession>A0A850H936</accession>
<reference evidence="2 3" key="1">
    <citation type="submission" date="2020-06" db="EMBL/GenBank/DDBJ databases">
        <title>Altererythrobacter lutimaris sp. nov., a marine bacterium isolated from a tidal flat.</title>
        <authorList>
            <person name="Kim D."/>
            <person name="Yoo Y."/>
            <person name="Kim J.-J."/>
        </authorList>
    </citation>
    <scope>NUCLEOTIDE SEQUENCE [LARGE SCALE GENOMIC DNA]</scope>
    <source>
        <strain evidence="2 3">JGD-16</strain>
    </source>
</reference>
<proteinExistence type="predicted"/>
<protein>
    <recommendedName>
        <fullName evidence="4">TonB family protein</fullName>
    </recommendedName>
</protein>
<evidence type="ECO:0000256" key="1">
    <source>
        <dbReference type="SAM" id="MobiDB-lite"/>
    </source>
</evidence>
<dbReference type="Gene3D" id="3.30.1150.10">
    <property type="match status" value="1"/>
</dbReference>
<evidence type="ECO:0000313" key="2">
    <source>
        <dbReference type="EMBL" id="NVE95667.1"/>
    </source>
</evidence>
<feature type="region of interest" description="Disordered" evidence="1">
    <location>
        <begin position="59"/>
        <end position="147"/>
    </location>
</feature>